<dbReference type="InterPro" id="IPR046348">
    <property type="entry name" value="SIS_dom_sf"/>
</dbReference>
<dbReference type="STRING" id="1184251.TCELL_0469"/>
<proteinExistence type="inferred from homology"/>
<dbReference type="Pfam" id="PF10432">
    <property type="entry name" value="bact-PGI_C"/>
    <property type="match status" value="1"/>
</dbReference>
<dbReference type="InterPro" id="IPR035484">
    <property type="entry name" value="SIS_PGI/PMI_1"/>
</dbReference>
<organism evidence="4 5">
    <name type="scientific">Thermogladius calderae (strain DSM 22663 / VKM B-2946 / 1633)</name>
    <dbReference type="NCBI Taxonomy" id="1184251"/>
    <lineage>
        <taxon>Archaea</taxon>
        <taxon>Thermoproteota</taxon>
        <taxon>Thermoprotei</taxon>
        <taxon>Desulfurococcales</taxon>
        <taxon>Desulfurococcaceae</taxon>
        <taxon>Thermogladius</taxon>
    </lineage>
</organism>
<dbReference type="Pfam" id="PF01380">
    <property type="entry name" value="SIS"/>
    <property type="match status" value="1"/>
</dbReference>
<dbReference type="CDD" id="cd05637">
    <property type="entry name" value="SIS_PGI_PMI_2"/>
    <property type="match status" value="1"/>
</dbReference>
<evidence type="ECO:0000313" key="4">
    <source>
        <dbReference type="EMBL" id="AFK50894.1"/>
    </source>
</evidence>
<dbReference type="HOGENOM" id="CLU_059687_0_1_2"/>
<name>I3TDQ6_THEC1</name>
<keyword evidence="2 4" id="KW-0413">Isomerase</keyword>
<feature type="domain" description="SIS" evidence="3">
    <location>
        <begin position="20"/>
        <end position="163"/>
    </location>
</feature>
<gene>
    <name evidence="4" type="ordered locus">TCELL_0469</name>
</gene>
<dbReference type="FunCoup" id="I3TDQ6">
    <property type="interactions" value="58"/>
</dbReference>
<protein>
    <submittedName>
        <fullName evidence="4">Glucose-6-phosphate isomerase</fullName>
    </submittedName>
</protein>
<comment type="similarity">
    <text evidence="1">Belongs to the PGI/PMI family.</text>
</comment>
<dbReference type="GO" id="GO:1901135">
    <property type="term" value="P:carbohydrate derivative metabolic process"/>
    <property type="evidence" value="ECO:0007669"/>
    <property type="project" value="InterPro"/>
</dbReference>
<dbReference type="CDD" id="cd05017">
    <property type="entry name" value="SIS_PGI_PMI_1"/>
    <property type="match status" value="1"/>
</dbReference>
<reference evidence="4 5" key="1">
    <citation type="journal article" date="2012" name="J. Bacteriol.">
        <title>Complete genome sequence of the hyperthermophilic cellulolytic Crenarchaeon 'Thermogladius cellulolyticus' 1633.</title>
        <authorList>
            <person name="Mardanov A.V."/>
            <person name="Kochetkova T.V."/>
            <person name="Beletsky A.V."/>
            <person name="Bonch-Osmolovskaya E.A."/>
            <person name="Ravin N.V."/>
            <person name="Skryabin K.G."/>
        </authorList>
    </citation>
    <scope>NUCLEOTIDE SEQUENCE [LARGE SCALE GENOMIC DNA]</scope>
    <source>
        <strain evidence="5">DSM 22663 / VKM B-2946 / 1633</strain>
    </source>
</reference>
<dbReference type="GeneID" id="13012766"/>
<sequence length="332" mass="35827">MRGDYLNWPRLVEDALSKWGSVSVEGPFENIVVSGMGGSGIVGDVVKLLALERLSVPVEVVKSHIVPSYVSARTLFVSVSYSGNTHETLLATARALEKGAKVVAITSGGLLEKLATEKGLPVFKTPVGLLPRVSFPHMLTGVLGVLDSSGLTVASRAEVEDAKRQLEREAGEIASEASSLAEFAYSRELLVVATHSPLEPLAVRAKSEFNENSKIVVKVDVAPEWMHNDIVGYEKPLFDEYRVVAFYDPDDQAGRGLVEFMVGEHERRGRRVRVLALRGVNKVGKVLYAAMLFGLASVELALKRGLDPAATESIARYKSAAGRIFGVGTLKP</sequence>
<dbReference type="eggNOG" id="arCOG00052">
    <property type="taxonomic scope" value="Archaea"/>
</dbReference>
<dbReference type="InterPro" id="IPR001347">
    <property type="entry name" value="SIS_dom"/>
</dbReference>
<dbReference type="AlphaFoldDB" id="I3TDQ6"/>
<evidence type="ECO:0000259" key="3">
    <source>
        <dbReference type="PROSITE" id="PS51464"/>
    </source>
</evidence>
<dbReference type="OrthoDB" id="10151at2157"/>
<dbReference type="Proteomes" id="UP000005270">
    <property type="component" value="Chromosome"/>
</dbReference>
<dbReference type="SUPFAM" id="SSF53697">
    <property type="entry name" value="SIS domain"/>
    <property type="match status" value="1"/>
</dbReference>
<evidence type="ECO:0000256" key="1">
    <source>
        <dbReference type="ARBA" id="ARBA00010523"/>
    </source>
</evidence>
<dbReference type="GO" id="GO:0004476">
    <property type="term" value="F:mannose-6-phosphate isomerase activity"/>
    <property type="evidence" value="ECO:0007669"/>
    <property type="project" value="InterPro"/>
</dbReference>
<dbReference type="KEGG" id="thg:TCELL_0469"/>
<dbReference type="PROSITE" id="PS51464">
    <property type="entry name" value="SIS"/>
    <property type="match status" value="1"/>
</dbReference>
<dbReference type="RefSeq" id="WP_014737144.1">
    <property type="nucleotide sequence ID" value="NC_017954.1"/>
</dbReference>
<dbReference type="NCBIfam" id="TIGR02128">
    <property type="entry name" value="G6PI_arch"/>
    <property type="match status" value="1"/>
</dbReference>
<dbReference type="EMBL" id="CP003531">
    <property type="protein sequence ID" value="AFK50894.1"/>
    <property type="molecule type" value="Genomic_DNA"/>
</dbReference>
<keyword evidence="5" id="KW-1185">Reference proteome</keyword>
<dbReference type="GO" id="GO:0005975">
    <property type="term" value="P:carbohydrate metabolic process"/>
    <property type="evidence" value="ECO:0007669"/>
    <property type="project" value="InterPro"/>
</dbReference>
<evidence type="ECO:0000256" key="2">
    <source>
        <dbReference type="ARBA" id="ARBA00023235"/>
    </source>
</evidence>
<dbReference type="InParanoid" id="I3TDQ6"/>
<evidence type="ECO:0000313" key="5">
    <source>
        <dbReference type="Proteomes" id="UP000005270"/>
    </source>
</evidence>
<dbReference type="InterPro" id="IPR019490">
    <property type="entry name" value="Glu6P/Mann6P_isomerase_C"/>
</dbReference>
<dbReference type="GO" id="GO:0097367">
    <property type="term" value="F:carbohydrate derivative binding"/>
    <property type="evidence" value="ECO:0007669"/>
    <property type="project" value="InterPro"/>
</dbReference>
<accession>I3TDQ6</accession>
<dbReference type="Gene3D" id="3.40.50.10490">
    <property type="entry name" value="Glucose-6-phosphate isomerase like protein, domain 1"/>
    <property type="match status" value="2"/>
</dbReference>
<dbReference type="GO" id="GO:0004347">
    <property type="term" value="F:glucose-6-phosphate isomerase activity"/>
    <property type="evidence" value="ECO:0007669"/>
    <property type="project" value="InterPro"/>
</dbReference>